<dbReference type="Proteomes" id="UP001295423">
    <property type="component" value="Unassembled WGS sequence"/>
</dbReference>
<dbReference type="AlphaFoldDB" id="A0AAD2G9P2"/>
<evidence type="ECO:0000313" key="4">
    <source>
        <dbReference type="Proteomes" id="UP001295423"/>
    </source>
</evidence>
<dbReference type="EMBL" id="CAKOGP040002313">
    <property type="protein sequence ID" value="CAJ1966729.1"/>
    <property type="molecule type" value="Genomic_DNA"/>
</dbReference>
<proteinExistence type="predicted"/>
<feature type="signal peptide" evidence="2">
    <location>
        <begin position="1"/>
        <end position="16"/>
    </location>
</feature>
<sequence length="378" mass="42003">MTRLIWICLLWPYIFCFSFNARAHTKARTSTHLFSSVGINDCLVVLSADAVLDTVEHRSQLGLEAALCAWPSLKVEKEVLLQDPTWLLNKLKALSHVLDAPSASFSTTCEFALAARLLLEEQALDEGESNNKRGKYASKFHPQGIEDSPSSAEPSSSSTRPLTVGEIAANWDDFFRETLQMRYHANYKDPIPVLQSIIDEKIVDWGELPVFYPQVQHTLNSKRYQNFVMTVPPSDKQLVRQSLEGANVSFIETASALVAIESLSLETNRRTVVVLESDESSLQDILNSSIGETVIVVIDGSYKRLEAMASLFGDSIPRQGNIGNTPFQKKLSLNLGKWACGHPTTVAKATMNPWTDVMTMEALQDNFLSGQNSEEAFQ</sequence>
<comment type="caution">
    <text evidence="3">The sequence shown here is derived from an EMBL/GenBank/DDBJ whole genome shotgun (WGS) entry which is preliminary data.</text>
</comment>
<protein>
    <submittedName>
        <fullName evidence="3">Uncharacterized protein</fullName>
    </submittedName>
</protein>
<name>A0AAD2G9P2_9STRA</name>
<evidence type="ECO:0000256" key="1">
    <source>
        <dbReference type="SAM" id="MobiDB-lite"/>
    </source>
</evidence>
<organism evidence="3 4">
    <name type="scientific">Cylindrotheca closterium</name>
    <dbReference type="NCBI Taxonomy" id="2856"/>
    <lineage>
        <taxon>Eukaryota</taxon>
        <taxon>Sar</taxon>
        <taxon>Stramenopiles</taxon>
        <taxon>Ochrophyta</taxon>
        <taxon>Bacillariophyta</taxon>
        <taxon>Bacillariophyceae</taxon>
        <taxon>Bacillariophycidae</taxon>
        <taxon>Bacillariales</taxon>
        <taxon>Bacillariaceae</taxon>
        <taxon>Cylindrotheca</taxon>
    </lineage>
</organism>
<accession>A0AAD2G9P2</accession>
<keyword evidence="2" id="KW-0732">Signal</keyword>
<evidence type="ECO:0000256" key="2">
    <source>
        <dbReference type="SAM" id="SignalP"/>
    </source>
</evidence>
<keyword evidence="4" id="KW-1185">Reference proteome</keyword>
<feature type="region of interest" description="Disordered" evidence="1">
    <location>
        <begin position="128"/>
        <end position="161"/>
    </location>
</feature>
<reference evidence="3" key="1">
    <citation type="submission" date="2023-08" db="EMBL/GenBank/DDBJ databases">
        <authorList>
            <person name="Audoor S."/>
            <person name="Bilcke G."/>
        </authorList>
    </citation>
    <scope>NUCLEOTIDE SEQUENCE</scope>
</reference>
<feature type="compositionally biased region" description="Low complexity" evidence="1">
    <location>
        <begin position="148"/>
        <end position="158"/>
    </location>
</feature>
<evidence type="ECO:0000313" key="3">
    <source>
        <dbReference type="EMBL" id="CAJ1966729.1"/>
    </source>
</evidence>
<feature type="chain" id="PRO_5042153925" evidence="2">
    <location>
        <begin position="17"/>
        <end position="378"/>
    </location>
</feature>
<gene>
    <name evidence="3" type="ORF">CYCCA115_LOCUS22312</name>
</gene>